<evidence type="ECO:0000313" key="4">
    <source>
        <dbReference type="Proteomes" id="UP000284998"/>
    </source>
</evidence>
<dbReference type="EMBL" id="QSTW01000031">
    <property type="protein sequence ID" value="RGM85517.1"/>
    <property type="molecule type" value="Genomic_DNA"/>
</dbReference>
<dbReference type="RefSeq" id="WP_117702905.1">
    <property type="nucleotide sequence ID" value="NZ_CAUWCJ010000016.1"/>
</dbReference>
<name>A0A3E4Z474_9BACT</name>
<dbReference type="Proteomes" id="UP000284998">
    <property type="component" value="Unassembled WGS sequence"/>
</dbReference>
<proteinExistence type="predicted"/>
<evidence type="ECO:0000313" key="2">
    <source>
        <dbReference type="EMBL" id="RHH50414.1"/>
    </source>
</evidence>
<dbReference type="InterPro" id="IPR011044">
    <property type="entry name" value="Quino_amine_DH_bsu"/>
</dbReference>
<dbReference type="Pfam" id="PF15869">
    <property type="entry name" value="TolB_like"/>
    <property type="match status" value="1"/>
</dbReference>
<evidence type="ECO:0000313" key="1">
    <source>
        <dbReference type="EMBL" id="RGM85517.1"/>
    </source>
</evidence>
<comment type="caution">
    <text evidence="1">The sequence shown here is derived from an EMBL/GenBank/DDBJ whole genome shotgun (WGS) entry which is preliminary data.</text>
</comment>
<dbReference type="Proteomes" id="UP000260814">
    <property type="component" value="Unassembled WGS sequence"/>
</dbReference>
<accession>A0A3E4Z474</accession>
<organism evidence="1 3">
    <name type="scientific">Phocaeicola plebeius</name>
    <dbReference type="NCBI Taxonomy" id="310297"/>
    <lineage>
        <taxon>Bacteria</taxon>
        <taxon>Pseudomonadati</taxon>
        <taxon>Bacteroidota</taxon>
        <taxon>Bacteroidia</taxon>
        <taxon>Bacteroidales</taxon>
        <taxon>Bacteroidaceae</taxon>
        <taxon>Phocaeicola</taxon>
    </lineage>
</organism>
<dbReference type="SUPFAM" id="SSF50969">
    <property type="entry name" value="YVTN repeat-like/Quinoprotein amine dehydrogenase"/>
    <property type="match status" value="1"/>
</dbReference>
<reference evidence="3 4" key="1">
    <citation type="submission" date="2018-08" db="EMBL/GenBank/DDBJ databases">
        <title>A genome reference for cultivated species of the human gut microbiota.</title>
        <authorList>
            <person name="Zou Y."/>
            <person name="Xue W."/>
            <person name="Luo G."/>
        </authorList>
    </citation>
    <scope>NUCLEOTIDE SEQUENCE [LARGE SCALE GENOMIC DNA]</scope>
    <source>
        <strain evidence="2 4">AM17-44</strain>
        <strain evidence="1 3">OM06-2</strain>
    </source>
</reference>
<evidence type="ECO:0000313" key="3">
    <source>
        <dbReference type="Proteomes" id="UP000260814"/>
    </source>
</evidence>
<dbReference type="AlphaFoldDB" id="A0A3E4Z474"/>
<gene>
    <name evidence="2" type="ORF">DW204_01115</name>
    <name evidence="1" type="ORF">DXB87_16115</name>
</gene>
<dbReference type="PROSITE" id="PS51257">
    <property type="entry name" value="PROKAR_LIPOPROTEIN"/>
    <property type="match status" value="1"/>
</dbReference>
<dbReference type="EMBL" id="QRJS01000002">
    <property type="protein sequence ID" value="RHH50414.1"/>
    <property type="molecule type" value="Genomic_DNA"/>
</dbReference>
<sequence>MAKHLFYIICTCLLLFSCSSKKSKDKDNTIQELPTIQLQGEYLKCDSDIWGMKIDFIDENQFLIEELSQNKLYAIYELNGNSLRKKGSFLTKGNGAWEVINPSYQVTDSSLFIANYSGTISKVYKIRKEYPFDKDKWEVVDMPLNHNCLLFPNFVMFNDSICIATGGELTDNKILSAINFKRNKVEAINYTFPGINVATYVKPADFLVYCDAKLAKHPSLSKFVYTCRLGRFIEILEMDGTHLSKRIPLCADYPVYKASNDRRVIDDRCLRGAVTKVTENYIYCLMTPYTHGEALKENLYKGLPNYFSDILYVFNWDGKLLHKYTLDMPVCSFCIDKNDKYMFASTMKDENFVIRKYELGLSK</sequence>
<evidence type="ECO:0008006" key="5">
    <source>
        <dbReference type="Google" id="ProtNLM"/>
    </source>
</evidence>
<protein>
    <recommendedName>
        <fullName evidence="5">6-bladed beta-propeller</fullName>
    </recommendedName>
</protein>